<feature type="region of interest" description="Disordered" evidence="2">
    <location>
        <begin position="196"/>
        <end position="270"/>
    </location>
</feature>
<protein>
    <submittedName>
        <fullName evidence="3">Uncharacterized protein</fullName>
    </submittedName>
</protein>
<dbReference type="AlphaFoldDB" id="A0AAN7C327"/>
<evidence type="ECO:0000256" key="2">
    <source>
        <dbReference type="SAM" id="MobiDB-lite"/>
    </source>
</evidence>
<accession>A0AAN7C327</accession>
<feature type="coiled-coil region" evidence="1">
    <location>
        <begin position="122"/>
        <end position="149"/>
    </location>
</feature>
<sequence>MDHHNEDLPAAQEAELRLRHAEALCATLAAERESLQAELKAKSVELAVTKRQCERAKAERETLRGRVKAIKKLRTELATVKKECEMVKKERNHLRGQLDALGNTPIKLAAAREECDLFRVERDCLQVRLDATETELADLEKRHVIACNELAAMHGHRLNLQGELQMPRQTLANVPCKANNQNLRHPLAIANSHLEASQHTSDHVTSTRKRPAIAGRTAEPKALSNESVAIKEEPDEERTGFKERMEAYRPTGAELEGRLEDMEPGEILEY</sequence>
<name>A0AAN7C327_9PEZI</name>
<feature type="compositionally biased region" description="Basic and acidic residues" evidence="2">
    <location>
        <begin position="229"/>
        <end position="247"/>
    </location>
</feature>
<organism evidence="3 4">
    <name type="scientific">Achaetomium macrosporum</name>
    <dbReference type="NCBI Taxonomy" id="79813"/>
    <lineage>
        <taxon>Eukaryota</taxon>
        <taxon>Fungi</taxon>
        <taxon>Dikarya</taxon>
        <taxon>Ascomycota</taxon>
        <taxon>Pezizomycotina</taxon>
        <taxon>Sordariomycetes</taxon>
        <taxon>Sordariomycetidae</taxon>
        <taxon>Sordariales</taxon>
        <taxon>Chaetomiaceae</taxon>
        <taxon>Achaetomium</taxon>
    </lineage>
</organism>
<keyword evidence="1" id="KW-0175">Coiled coil</keyword>
<comment type="caution">
    <text evidence="3">The sequence shown here is derived from an EMBL/GenBank/DDBJ whole genome shotgun (WGS) entry which is preliminary data.</text>
</comment>
<proteinExistence type="predicted"/>
<evidence type="ECO:0000313" key="4">
    <source>
        <dbReference type="Proteomes" id="UP001303760"/>
    </source>
</evidence>
<gene>
    <name evidence="3" type="ORF">C8A03DRAFT_37745</name>
</gene>
<dbReference type="Proteomes" id="UP001303760">
    <property type="component" value="Unassembled WGS sequence"/>
</dbReference>
<reference evidence="3" key="1">
    <citation type="journal article" date="2023" name="Mol. Phylogenet. Evol.">
        <title>Genome-scale phylogeny and comparative genomics of the fungal order Sordariales.</title>
        <authorList>
            <person name="Hensen N."/>
            <person name="Bonometti L."/>
            <person name="Westerberg I."/>
            <person name="Brannstrom I.O."/>
            <person name="Guillou S."/>
            <person name="Cros-Aarteil S."/>
            <person name="Calhoun S."/>
            <person name="Haridas S."/>
            <person name="Kuo A."/>
            <person name="Mondo S."/>
            <person name="Pangilinan J."/>
            <person name="Riley R."/>
            <person name="LaButti K."/>
            <person name="Andreopoulos B."/>
            <person name="Lipzen A."/>
            <person name="Chen C."/>
            <person name="Yan M."/>
            <person name="Daum C."/>
            <person name="Ng V."/>
            <person name="Clum A."/>
            <person name="Steindorff A."/>
            <person name="Ohm R.A."/>
            <person name="Martin F."/>
            <person name="Silar P."/>
            <person name="Natvig D.O."/>
            <person name="Lalanne C."/>
            <person name="Gautier V."/>
            <person name="Ament-Velasquez S.L."/>
            <person name="Kruys A."/>
            <person name="Hutchinson M.I."/>
            <person name="Powell A.J."/>
            <person name="Barry K."/>
            <person name="Miller A.N."/>
            <person name="Grigoriev I.V."/>
            <person name="Debuchy R."/>
            <person name="Gladieux P."/>
            <person name="Hiltunen Thoren M."/>
            <person name="Johannesson H."/>
        </authorList>
    </citation>
    <scope>NUCLEOTIDE SEQUENCE</scope>
    <source>
        <strain evidence="3">CBS 532.94</strain>
    </source>
</reference>
<evidence type="ECO:0000313" key="3">
    <source>
        <dbReference type="EMBL" id="KAK4234474.1"/>
    </source>
</evidence>
<feature type="coiled-coil region" evidence="1">
    <location>
        <begin position="11"/>
        <end position="97"/>
    </location>
</feature>
<evidence type="ECO:0000256" key="1">
    <source>
        <dbReference type="SAM" id="Coils"/>
    </source>
</evidence>
<dbReference type="EMBL" id="MU860364">
    <property type="protein sequence ID" value="KAK4234474.1"/>
    <property type="molecule type" value="Genomic_DNA"/>
</dbReference>
<keyword evidence="4" id="KW-1185">Reference proteome</keyword>
<reference evidence="3" key="2">
    <citation type="submission" date="2023-05" db="EMBL/GenBank/DDBJ databases">
        <authorList>
            <consortium name="Lawrence Berkeley National Laboratory"/>
            <person name="Steindorff A."/>
            <person name="Hensen N."/>
            <person name="Bonometti L."/>
            <person name="Westerberg I."/>
            <person name="Brannstrom I.O."/>
            <person name="Guillou S."/>
            <person name="Cros-Aarteil S."/>
            <person name="Calhoun S."/>
            <person name="Haridas S."/>
            <person name="Kuo A."/>
            <person name="Mondo S."/>
            <person name="Pangilinan J."/>
            <person name="Riley R."/>
            <person name="Labutti K."/>
            <person name="Andreopoulos B."/>
            <person name="Lipzen A."/>
            <person name="Chen C."/>
            <person name="Yanf M."/>
            <person name="Daum C."/>
            <person name="Ng V."/>
            <person name="Clum A."/>
            <person name="Ohm R."/>
            <person name="Martin F."/>
            <person name="Silar P."/>
            <person name="Natvig D."/>
            <person name="Lalanne C."/>
            <person name="Gautier V."/>
            <person name="Ament-Velasquez S.L."/>
            <person name="Kruys A."/>
            <person name="Hutchinson M.I."/>
            <person name="Powell A.J."/>
            <person name="Barry K."/>
            <person name="Miller A.N."/>
            <person name="Grigoriev I.V."/>
            <person name="Debuchy R."/>
            <person name="Gladieux P."/>
            <person name="Thoren M.H."/>
            <person name="Johannesson H."/>
        </authorList>
    </citation>
    <scope>NUCLEOTIDE SEQUENCE</scope>
    <source>
        <strain evidence="3">CBS 532.94</strain>
    </source>
</reference>